<evidence type="ECO:0000256" key="2">
    <source>
        <dbReference type="ARBA" id="ARBA00029447"/>
    </source>
</evidence>
<evidence type="ECO:0000259" key="4">
    <source>
        <dbReference type="PROSITE" id="PS50111"/>
    </source>
</evidence>
<keyword evidence="3" id="KW-0472">Membrane</keyword>
<dbReference type="PANTHER" id="PTHR32089:SF120">
    <property type="entry name" value="METHYL-ACCEPTING CHEMOTAXIS PROTEIN TLPQ"/>
    <property type="match status" value="1"/>
</dbReference>
<accession>A0A0F9SHD0</accession>
<dbReference type="EMBL" id="LAZR01000453">
    <property type="protein sequence ID" value="KKN68295.1"/>
    <property type="molecule type" value="Genomic_DNA"/>
</dbReference>
<dbReference type="PANTHER" id="PTHR32089">
    <property type="entry name" value="METHYL-ACCEPTING CHEMOTAXIS PROTEIN MCPB"/>
    <property type="match status" value="1"/>
</dbReference>
<evidence type="ECO:0000259" key="5">
    <source>
        <dbReference type="PROSITE" id="PS50885"/>
    </source>
</evidence>
<dbReference type="GO" id="GO:0004888">
    <property type="term" value="F:transmembrane signaling receptor activity"/>
    <property type="evidence" value="ECO:0007669"/>
    <property type="project" value="InterPro"/>
</dbReference>
<dbReference type="SMART" id="SM00283">
    <property type="entry name" value="MA"/>
    <property type="match status" value="1"/>
</dbReference>
<dbReference type="SUPFAM" id="SSF58104">
    <property type="entry name" value="Methyl-accepting chemotaxis protein (MCP) signaling domain"/>
    <property type="match status" value="1"/>
</dbReference>
<dbReference type="InterPro" id="IPR004089">
    <property type="entry name" value="MCPsignal_dom"/>
</dbReference>
<feature type="transmembrane region" description="Helical" evidence="3">
    <location>
        <begin position="12"/>
        <end position="31"/>
    </location>
</feature>
<comment type="similarity">
    <text evidence="2">Belongs to the methyl-accepting chemotaxis (MCP) protein family.</text>
</comment>
<evidence type="ECO:0000313" key="6">
    <source>
        <dbReference type="EMBL" id="KKN68295.1"/>
    </source>
</evidence>
<keyword evidence="3" id="KW-1133">Transmembrane helix</keyword>
<evidence type="ECO:0008006" key="7">
    <source>
        <dbReference type="Google" id="ProtNLM"/>
    </source>
</evidence>
<keyword evidence="1" id="KW-0807">Transducer</keyword>
<dbReference type="GO" id="GO:0007165">
    <property type="term" value="P:signal transduction"/>
    <property type="evidence" value="ECO:0007669"/>
    <property type="project" value="UniProtKB-KW"/>
</dbReference>
<dbReference type="FunFam" id="1.10.287.950:FF:000001">
    <property type="entry name" value="Methyl-accepting chemotaxis sensory transducer"/>
    <property type="match status" value="1"/>
</dbReference>
<dbReference type="InterPro" id="IPR003660">
    <property type="entry name" value="HAMP_dom"/>
</dbReference>
<dbReference type="GO" id="GO:0006935">
    <property type="term" value="P:chemotaxis"/>
    <property type="evidence" value="ECO:0007669"/>
    <property type="project" value="InterPro"/>
</dbReference>
<dbReference type="PROSITE" id="PS50111">
    <property type="entry name" value="CHEMOTAXIS_TRANSDUC_2"/>
    <property type="match status" value="1"/>
</dbReference>
<dbReference type="PRINTS" id="PR00260">
    <property type="entry name" value="CHEMTRNSDUCR"/>
</dbReference>
<feature type="transmembrane region" description="Helical" evidence="3">
    <location>
        <begin position="187"/>
        <end position="208"/>
    </location>
</feature>
<name>A0A0F9SHD0_9ZZZZ</name>
<evidence type="ECO:0000256" key="1">
    <source>
        <dbReference type="ARBA" id="ARBA00023224"/>
    </source>
</evidence>
<dbReference type="InterPro" id="IPR004090">
    <property type="entry name" value="Chemotax_Me-accpt_rcpt"/>
</dbReference>
<dbReference type="PROSITE" id="PS50885">
    <property type="entry name" value="HAMP"/>
    <property type="match status" value="1"/>
</dbReference>
<proteinExistence type="inferred from homology"/>
<evidence type="ECO:0000256" key="3">
    <source>
        <dbReference type="SAM" id="Phobius"/>
    </source>
</evidence>
<keyword evidence="3" id="KW-0812">Transmembrane</keyword>
<dbReference type="Pfam" id="PF00672">
    <property type="entry name" value="HAMP"/>
    <property type="match status" value="1"/>
</dbReference>
<protein>
    <recommendedName>
        <fullName evidence="7">Methyl-accepting chemotaxis protein</fullName>
    </recommendedName>
</protein>
<dbReference type="SMART" id="SM00304">
    <property type="entry name" value="HAMP"/>
    <property type="match status" value="1"/>
</dbReference>
<dbReference type="Gene3D" id="1.10.287.950">
    <property type="entry name" value="Methyl-accepting chemotaxis protein"/>
    <property type="match status" value="1"/>
</dbReference>
<dbReference type="InterPro" id="IPR024478">
    <property type="entry name" value="HlyB_4HB_MCP"/>
</dbReference>
<organism evidence="6">
    <name type="scientific">marine sediment metagenome</name>
    <dbReference type="NCBI Taxonomy" id="412755"/>
    <lineage>
        <taxon>unclassified sequences</taxon>
        <taxon>metagenomes</taxon>
        <taxon>ecological metagenomes</taxon>
    </lineage>
</organism>
<reference evidence="6" key="1">
    <citation type="journal article" date="2015" name="Nature">
        <title>Complex archaea that bridge the gap between prokaryotes and eukaryotes.</title>
        <authorList>
            <person name="Spang A."/>
            <person name="Saw J.H."/>
            <person name="Jorgensen S.L."/>
            <person name="Zaremba-Niedzwiedzka K."/>
            <person name="Martijn J."/>
            <person name="Lind A.E."/>
            <person name="van Eijk R."/>
            <person name="Schleper C."/>
            <person name="Guy L."/>
            <person name="Ettema T.J."/>
        </authorList>
    </citation>
    <scope>NUCLEOTIDE SEQUENCE</scope>
</reference>
<dbReference type="Pfam" id="PF12729">
    <property type="entry name" value="4HB_MCP_1"/>
    <property type="match status" value="1"/>
</dbReference>
<dbReference type="AlphaFoldDB" id="A0A0F9SHD0"/>
<sequence>MLRKISIRLRSALAFSFIGLLVIIVGLVSIFRLNLLNTEISTIAETNVPALETSLIILSDFYNLRLQNSNVINATEANQFSYKQIFDNTKRTLLDNIKKMAPLLNTKDEKHQLEVIESDIYKFLSLQNQQIKLLTENNLQGVRNLQEHEMKQVRDGVTQAINNIVESQQANIRDGKIKAQHVFDQSVFFACITLIVAIILVWFFAWSFTRSIIKPMRNVLHLAQSIARGDLTQPISDGGNDETTSMIIALSQMQQTLRNTINKIQDSSHNLVSTSEELSVVTEQSTQGIISQNEQLEQAISAVTELTVSAEHVAQSSADTSRESDSANEQALAGLKQVEDTVTTITALLSEIDKTQEGIKNLATEVNKIGSVLDVIRDVTDQTNLLAVNAAIEAARAGSYGRGFAVVADGVRALAHRTSESTKEIELMIQSVQSGTKNTVISVQSSHDKAQKSLDISQLAGKALIEITTAVAHINSQNATIASSAHEQANVSREIDKNLLVIRDVAAEVASGATQTNMSSHELSRLADSLDDLIKQFKV</sequence>
<dbReference type="Pfam" id="PF00015">
    <property type="entry name" value="MCPsignal"/>
    <property type="match status" value="1"/>
</dbReference>
<dbReference type="CDD" id="cd06225">
    <property type="entry name" value="HAMP"/>
    <property type="match status" value="1"/>
</dbReference>
<gene>
    <name evidence="6" type="ORF">LCGC14_0453080</name>
</gene>
<dbReference type="GO" id="GO:0016020">
    <property type="term" value="C:membrane"/>
    <property type="evidence" value="ECO:0007669"/>
    <property type="project" value="InterPro"/>
</dbReference>
<feature type="domain" description="HAMP" evidence="5">
    <location>
        <begin position="210"/>
        <end position="262"/>
    </location>
</feature>
<comment type="caution">
    <text evidence="6">The sequence shown here is derived from an EMBL/GenBank/DDBJ whole genome shotgun (WGS) entry which is preliminary data.</text>
</comment>
<feature type="domain" description="Methyl-accepting transducer" evidence="4">
    <location>
        <begin position="267"/>
        <end position="503"/>
    </location>
</feature>